<dbReference type="Proteomes" id="UP000324585">
    <property type="component" value="Unassembled WGS sequence"/>
</dbReference>
<feature type="compositionally biased region" description="Polar residues" evidence="1">
    <location>
        <begin position="439"/>
        <end position="450"/>
    </location>
</feature>
<feature type="compositionally biased region" description="Polar residues" evidence="1">
    <location>
        <begin position="90"/>
        <end position="99"/>
    </location>
</feature>
<dbReference type="EMBL" id="VRMN01000004">
    <property type="protein sequence ID" value="KAA8495113.1"/>
    <property type="molecule type" value="Genomic_DNA"/>
</dbReference>
<feature type="region of interest" description="Disordered" evidence="1">
    <location>
        <begin position="349"/>
        <end position="394"/>
    </location>
</feature>
<proteinExistence type="predicted"/>
<feature type="region of interest" description="Disordered" evidence="1">
    <location>
        <begin position="41"/>
        <end position="111"/>
    </location>
</feature>
<protein>
    <submittedName>
        <fullName evidence="2">Uncharacterized protein</fullName>
    </submittedName>
</protein>
<dbReference type="AlphaFoldDB" id="A0A5J4YWL9"/>
<feature type="compositionally biased region" description="Basic and acidic residues" evidence="1">
    <location>
        <begin position="100"/>
        <end position="111"/>
    </location>
</feature>
<feature type="compositionally biased region" description="Polar residues" evidence="1">
    <location>
        <begin position="363"/>
        <end position="373"/>
    </location>
</feature>
<name>A0A5J4YWL9_PORPP</name>
<evidence type="ECO:0000313" key="3">
    <source>
        <dbReference type="Proteomes" id="UP000324585"/>
    </source>
</evidence>
<feature type="compositionally biased region" description="Low complexity" evidence="1">
    <location>
        <begin position="485"/>
        <end position="494"/>
    </location>
</feature>
<keyword evidence="3" id="KW-1185">Reference proteome</keyword>
<feature type="compositionally biased region" description="Acidic residues" evidence="1">
    <location>
        <begin position="454"/>
        <end position="463"/>
    </location>
</feature>
<comment type="caution">
    <text evidence="2">The sequence shown here is derived from an EMBL/GenBank/DDBJ whole genome shotgun (WGS) entry which is preliminary data.</text>
</comment>
<feature type="region of interest" description="Disordered" evidence="1">
    <location>
        <begin position="429"/>
        <end position="494"/>
    </location>
</feature>
<reference evidence="3" key="1">
    <citation type="journal article" date="2019" name="Nat. Commun.">
        <title>Expansion of phycobilisome linker gene families in mesophilic red algae.</title>
        <authorList>
            <person name="Lee J."/>
            <person name="Kim D."/>
            <person name="Bhattacharya D."/>
            <person name="Yoon H.S."/>
        </authorList>
    </citation>
    <scope>NUCLEOTIDE SEQUENCE [LARGE SCALE GENOMIC DNA]</scope>
    <source>
        <strain evidence="3">CCMP 1328</strain>
    </source>
</reference>
<organism evidence="2 3">
    <name type="scientific">Porphyridium purpureum</name>
    <name type="common">Red alga</name>
    <name type="synonym">Porphyridium cruentum</name>
    <dbReference type="NCBI Taxonomy" id="35688"/>
    <lineage>
        <taxon>Eukaryota</taxon>
        <taxon>Rhodophyta</taxon>
        <taxon>Bangiophyceae</taxon>
        <taxon>Porphyridiales</taxon>
        <taxon>Porphyridiaceae</taxon>
        <taxon>Porphyridium</taxon>
    </lineage>
</organism>
<dbReference type="Gene3D" id="2.40.50.140">
    <property type="entry name" value="Nucleic acid-binding proteins"/>
    <property type="match status" value="1"/>
</dbReference>
<evidence type="ECO:0000313" key="2">
    <source>
        <dbReference type="EMBL" id="KAA8495113.1"/>
    </source>
</evidence>
<evidence type="ECO:0000256" key="1">
    <source>
        <dbReference type="SAM" id="MobiDB-lite"/>
    </source>
</evidence>
<gene>
    <name evidence="2" type="ORF">FVE85_3354</name>
</gene>
<dbReference type="InterPro" id="IPR012340">
    <property type="entry name" value="NA-bd_OB-fold"/>
</dbReference>
<accession>A0A5J4YWL9</accession>
<sequence>MEDSGEQLLLSLLHAGDIHAQASDEAWTRTEKDISSISASASAATERLAPQRIPSQAAGEVRQQKSQAGMIRPPGFLGVSQAPARDSVKSKNIGTGTAEQRQHTFVKDKARPARAAAVRAAAAAGATKPSLKAETELESANRVALQICFDSVSGRIAVAREMEAKDNARSRRMVDVRNARRHEASLNTLADSAGAEGVCLYGCVVRIGEQFTDNRTGKEQLCVQLADLSDVRGMQSTDSVRIMVSGGALQETPTIKPGQVVVFQDPIAPQFGGFGGIDTDCIFQVRARGKILLLGQCKYFKLCAHKPRSGGAVRAPGCCEPLDTRHSSSMCAKHAEQFMLHATASRRPELTLSAGPTIRSWGASRTQPHSSSKFARDQPHGTSSGGLGAKRSRSARAHLEDAAVLEISRKFGSGAGARYVLTSRESASAKRAKPHHASLLSNTTDSNTVLHLSDDDDDDDNGDDDHVRKKSAAIVKKQVSSSIHQQQQQQQQKL</sequence>